<gene>
    <name evidence="2" type="ORF">HMPREF1074_02234</name>
</gene>
<sequence length="69" mass="7980">MATIIEMITAIVMLTPEDANLLKTTHPGILSFRLIYNSTFKYHSAKYKRKKRRPNRHPSPGIAKHPLHK</sequence>
<accession>I9JHV8</accession>
<feature type="compositionally biased region" description="Basic residues" evidence="1">
    <location>
        <begin position="45"/>
        <end position="56"/>
    </location>
</feature>
<proteinExistence type="predicted"/>
<evidence type="ECO:0000313" key="3">
    <source>
        <dbReference type="Proteomes" id="UP000003566"/>
    </source>
</evidence>
<evidence type="ECO:0000313" key="2">
    <source>
        <dbReference type="EMBL" id="EIY86354.1"/>
    </source>
</evidence>
<evidence type="ECO:0000256" key="1">
    <source>
        <dbReference type="SAM" id="MobiDB-lite"/>
    </source>
</evidence>
<organism evidence="2 3">
    <name type="scientific">Bacteroides xylanisolvens CL03T12C04</name>
    <dbReference type="NCBI Taxonomy" id="997892"/>
    <lineage>
        <taxon>Bacteria</taxon>
        <taxon>Pseudomonadati</taxon>
        <taxon>Bacteroidota</taxon>
        <taxon>Bacteroidia</taxon>
        <taxon>Bacteroidales</taxon>
        <taxon>Bacteroidaceae</taxon>
        <taxon>Bacteroides</taxon>
    </lineage>
</organism>
<comment type="caution">
    <text evidence="2">The sequence shown here is derived from an EMBL/GenBank/DDBJ whole genome shotgun (WGS) entry which is preliminary data.</text>
</comment>
<dbReference type="HOGENOM" id="CLU_2767470_0_0_10"/>
<dbReference type="Proteomes" id="UP000003566">
    <property type="component" value="Unassembled WGS sequence"/>
</dbReference>
<feature type="region of interest" description="Disordered" evidence="1">
    <location>
        <begin position="45"/>
        <end position="69"/>
    </location>
</feature>
<name>I9JHV8_9BACE</name>
<dbReference type="AlphaFoldDB" id="I9JHV8"/>
<reference evidence="2 3" key="1">
    <citation type="submission" date="2012-02" db="EMBL/GenBank/DDBJ databases">
        <title>The Genome Sequence of Bacteroides xylanisolvens CL03T12C04.</title>
        <authorList>
            <consortium name="The Broad Institute Genome Sequencing Platform"/>
            <person name="Earl A."/>
            <person name="Ward D."/>
            <person name="Feldgarden M."/>
            <person name="Gevers D."/>
            <person name="Zitomersky N.L."/>
            <person name="Coyne M.J."/>
            <person name="Comstock L.E."/>
            <person name="Young S.K."/>
            <person name="Zeng Q."/>
            <person name="Gargeya S."/>
            <person name="Fitzgerald M."/>
            <person name="Haas B."/>
            <person name="Abouelleil A."/>
            <person name="Alvarado L."/>
            <person name="Arachchi H.M."/>
            <person name="Berlin A."/>
            <person name="Chapman S.B."/>
            <person name="Gearin G."/>
            <person name="Goldberg J."/>
            <person name="Griggs A."/>
            <person name="Gujja S."/>
            <person name="Hansen M."/>
            <person name="Heiman D."/>
            <person name="Howarth C."/>
            <person name="Larimer J."/>
            <person name="Lui A."/>
            <person name="MacDonald P.J.P."/>
            <person name="McCowen C."/>
            <person name="Montmayeur A."/>
            <person name="Murphy C."/>
            <person name="Neiman D."/>
            <person name="Pearson M."/>
            <person name="Priest M."/>
            <person name="Roberts A."/>
            <person name="Saif S."/>
            <person name="Shea T."/>
            <person name="Sisk P."/>
            <person name="Stolte C."/>
            <person name="Sykes S."/>
            <person name="Wortman J."/>
            <person name="Nusbaum C."/>
            <person name="Birren B."/>
        </authorList>
    </citation>
    <scope>NUCLEOTIDE SEQUENCE [LARGE SCALE GENOMIC DNA]</scope>
    <source>
        <strain evidence="2 3">CL03T12C04</strain>
    </source>
</reference>
<protein>
    <submittedName>
        <fullName evidence="2">Uncharacterized protein</fullName>
    </submittedName>
</protein>
<dbReference type="EMBL" id="AGXE01000013">
    <property type="protein sequence ID" value="EIY86354.1"/>
    <property type="molecule type" value="Genomic_DNA"/>
</dbReference>